<feature type="compositionally biased region" description="Low complexity" evidence="1">
    <location>
        <begin position="999"/>
        <end position="1009"/>
    </location>
</feature>
<dbReference type="InParanoid" id="A0A165FF42"/>
<feature type="compositionally biased region" description="Basic and acidic residues" evidence="1">
    <location>
        <begin position="1210"/>
        <end position="1224"/>
    </location>
</feature>
<feature type="domain" description="PH" evidence="2">
    <location>
        <begin position="135"/>
        <end position="259"/>
    </location>
</feature>
<keyword evidence="4" id="KW-1185">Reference proteome</keyword>
<feature type="compositionally biased region" description="Low complexity" evidence="1">
    <location>
        <begin position="737"/>
        <end position="748"/>
    </location>
</feature>
<evidence type="ECO:0000259" key="2">
    <source>
        <dbReference type="SMART" id="SM00233"/>
    </source>
</evidence>
<feature type="compositionally biased region" description="Low complexity" evidence="1">
    <location>
        <begin position="785"/>
        <end position="805"/>
    </location>
</feature>
<feature type="compositionally biased region" description="Low complexity" evidence="1">
    <location>
        <begin position="1418"/>
        <end position="1439"/>
    </location>
</feature>
<name>A0A165FF42_EXIGL</name>
<feature type="compositionally biased region" description="Low complexity" evidence="1">
    <location>
        <begin position="44"/>
        <end position="55"/>
    </location>
</feature>
<organism evidence="3 4">
    <name type="scientific">Exidia glandulosa HHB12029</name>
    <dbReference type="NCBI Taxonomy" id="1314781"/>
    <lineage>
        <taxon>Eukaryota</taxon>
        <taxon>Fungi</taxon>
        <taxon>Dikarya</taxon>
        <taxon>Basidiomycota</taxon>
        <taxon>Agaricomycotina</taxon>
        <taxon>Agaricomycetes</taxon>
        <taxon>Auriculariales</taxon>
        <taxon>Exidiaceae</taxon>
        <taxon>Exidia</taxon>
    </lineage>
</organism>
<feature type="compositionally biased region" description="Basic and acidic residues" evidence="1">
    <location>
        <begin position="1250"/>
        <end position="1259"/>
    </location>
</feature>
<feature type="compositionally biased region" description="Low complexity" evidence="1">
    <location>
        <begin position="1"/>
        <end position="10"/>
    </location>
</feature>
<dbReference type="OrthoDB" id="5563754at2759"/>
<feature type="compositionally biased region" description="Basic and acidic residues" evidence="1">
    <location>
        <begin position="1266"/>
        <end position="1286"/>
    </location>
</feature>
<feature type="region of interest" description="Disordered" evidence="1">
    <location>
        <begin position="320"/>
        <end position="354"/>
    </location>
</feature>
<feature type="compositionally biased region" description="Pro residues" evidence="1">
    <location>
        <begin position="635"/>
        <end position="649"/>
    </location>
</feature>
<feature type="compositionally biased region" description="Polar residues" evidence="1">
    <location>
        <begin position="62"/>
        <end position="75"/>
    </location>
</feature>
<feature type="region of interest" description="Disordered" evidence="1">
    <location>
        <begin position="529"/>
        <end position="1286"/>
    </location>
</feature>
<feature type="compositionally biased region" description="Acidic residues" evidence="1">
    <location>
        <begin position="1030"/>
        <end position="1048"/>
    </location>
</feature>
<dbReference type="InterPro" id="IPR058155">
    <property type="entry name" value="Skg3/CAF120-like_PH"/>
</dbReference>
<feature type="compositionally biased region" description="Low complexity" evidence="1">
    <location>
        <begin position="621"/>
        <end position="633"/>
    </location>
</feature>
<dbReference type="STRING" id="1314781.A0A165FF42"/>
<proteinExistence type="predicted"/>
<dbReference type="InterPro" id="IPR011993">
    <property type="entry name" value="PH-like_dom_sf"/>
</dbReference>
<feature type="region of interest" description="Disordered" evidence="1">
    <location>
        <begin position="1462"/>
        <end position="1512"/>
    </location>
</feature>
<dbReference type="InterPro" id="IPR001849">
    <property type="entry name" value="PH_domain"/>
</dbReference>
<feature type="compositionally biased region" description="Polar residues" evidence="1">
    <location>
        <begin position="756"/>
        <end position="784"/>
    </location>
</feature>
<dbReference type="Pfam" id="PF25381">
    <property type="entry name" value="PH_26"/>
    <property type="match status" value="1"/>
</dbReference>
<feature type="region of interest" description="Disordered" evidence="1">
    <location>
        <begin position="1399"/>
        <end position="1439"/>
    </location>
</feature>
<dbReference type="SMART" id="SM00233">
    <property type="entry name" value="PH"/>
    <property type="match status" value="1"/>
</dbReference>
<reference evidence="3 4" key="1">
    <citation type="journal article" date="2016" name="Mol. Biol. Evol.">
        <title>Comparative Genomics of Early-Diverging Mushroom-Forming Fungi Provides Insights into the Origins of Lignocellulose Decay Capabilities.</title>
        <authorList>
            <person name="Nagy L.G."/>
            <person name="Riley R."/>
            <person name="Tritt A."/>
            <person name="Adam C."/>
            <person name="Daum C."/>
            <person name="Floudas D."/>
            <person name="Sun H."/>
            <person name="Yadav J.S."/>
            <person name="Pangilinan J."/>
            <person name="Larsson K.H."/>
            <person name="Matsuura K."/>
            <person name="Barry K."/>
            <person name="Labutti K."/>
            <person name="Kuo R."/>
            <person name="Ohm R.A."/>
            <person name="Bhattacharya S.S."/>
            <person name="Shirouzu T."/>
            <person name="Yoshinaga Y."/>
            <person name="Martin F.M."/>
            <person name="Grigoriev I.V."/>
            <person name="Hibbett D.S."/>
        </authorList>
    </citation>
    <scope>NUCLEOTIDE SEQUENCE [LARGE SCALE GENOMIC DNA]</scope>
    <source>
        <strain evidence="3 4">HHB12029</strain>
    </source>
</reference>
<feature type="compositionally biased region" description="Pro residues" evidence="1">
    <location>
        <begin position="715"/>
        <end position="736"/>
    </location>
</feature>
<dbReference type="EMBL" id="KV426087">
    <property type="protein sequence ID" value="KZV88890.1"/>
    <property type="molecule type" value="Genomic_DNA"/>
</dbReference>
<feature type="compositionally biased region" description="Polar residues" evidence="1">
    <location>
        <begin position="914"/>
        <end position="924"/>
    </location>
</feature>
<evidence type="ECO:0000313" key="4">
    <source>
        <dbReference type="Proteomes" id="UP000077266"/>
    </source>
</evidence>
<feature type="compositionally biased region" description="Polar residues" evidence="1">
    <location>
        <begin position="1483"/>
        <end position="1493"/>
    </location>
</feature>
<feature type="compositionally biased region" description="Polar residues" evidence="1">
    <location>
        <begin position="676"/>
        <end position="692"/>
    </location>
</feature>
<evidence type="ECO:0000313" key="3">
    <source>
        <dbReference type="EMBL" id="KZV88890.1"/>
    </source>
</evidence>
<feature type="compositionally biased region" description="Pro residues" evidence="1">
    <location>
        <begin position="960"/>
        <end position="974"/>
    </location>
</feature>
<feature type="compositionally biased region" description="Polar residues" evidence="1">
    <location>
        <begin position="1084"/>
        <end position="1093"/>
    </location>
</feature>
<sequence length="1512" mass="163320">MSWQQPQQQQLAGGQRPMSYADGSYNAHPVGANPERQQPHSRSKSLLSSFRSNNSAPKPGPQTYNGRPSISSLNSVPEDGVMAHQQQVGQQPQGQPSRQPQRQGSLKQIEPMQAQQLHPEIRSVVSLVTAHAHKVYFSGPLIERKERLTDGSRNHKDEIWLDVWAQLGGTTLSIWDMRAIEEASKEGREVPPTYINIQDAFVQVVGSVTVPPTDGHPSKRYTDVLTLNTAGSNLFLFSCPDTASLVSWASALRLAAWEKSRLEEIYTAHLLRMSLSENGQWKDPRPTLVKGRLEGWAKVRVAGQVDWKRLWMVVSAGYTGDANRPSSPTPPSKKNRVSALFNRSSSPTPSTAESLRPNVAFFAGPKGKERKMQVISMGAVSQAFAVYPERPEMIPHSTLLKLEGVLGSEDYAMGMKGREGWLLIMPEAESEKIGALEMLKWLVAMHDAFQLYGRPAAYTWDPREPQSMMFAYPVGPLRDHLFLDRELAEGLDPRDDRTSFIRSQLLGVQVRRMRGLPVQVGQLAQNVQNLTQGQSGPGTSTPTSPSTGAPMLPPIGGIPDQQQQTPPLSPPPQDPRNMPQLPPLSFDQAKAKPTPPTPVSPVRASDIPGARSPSPVPAPAPTTTSAAFAQQQPKSPTPVSPSSLHPPPSAAGLPRPASPGTTSARAFQMAPRAPTPTGTRGQLVASPTSSVGSYGRPSIDGLPQQSEAIATPARLPQPPPMGAGPETVPPPAPPMSPASRPLPTSMPTSPMPNSPYGGQSQPQPTRQNTNLTQYTESSSNYDSVSQAQSSATQTSTQTQQQQPQSDYFFDEANAALYYMQTHPQQAPQQPTQQQLRDEETEAESTDGSQRKAMEFGRMSSAESGLSAKRSGSLARKPSGARALPPPRRLAGAGGAEKTRSELATVEASPPAHVTQHSHAQQPTNAMGDDAADALAALSFLEREEQTQHQPQIRPLVVNKSPPPPSPSSATPPPLSAASASSQYPSSFAQSRGAQERKAQQAARQAASQQPGRPNGRNGAPRTGRTGWQSSDEEEEEEEEEDDDDDADSDGPPRSAVLPPRMQEDYAQQQRERSPMPSDGRSRQLQDNYNQSLQRPPRVLPQIPAGRSPSGSMQGHQTPPRGYEDASPSRPTTQYQYEEDPRASQAHLRGQSSQQALPPSRQTVWSTVLDPSVPQPLNAPHGRETFVQLEPSETMTKAFTPQGLLQAGLQDKQERSAKKQEEMARETGASLINVPSKPPPPQTGLLGAITAHERDRKREGGVGAALTEREREKRLAEERQRKIDELSRNQLEQLGNGGGSVYNMQGGSPQGYPGYPMMNPMFMNPMMSMYGFPGMMPGMPGMPPMGSPMAGGMGSPMGQMPGMSGFQQQQQQMAQQQQLWAAQAAAADAYQRTMMSFSAAGSQAGDAPEGSQLPGSQVPGAPQGQGSQLQPQQWNPMMMGGMNMGMNMMHPMMGMMPGMMSSPGSEYGGGGGGMMMPPPRPTSGHISQQGSPRQSPMRRTLDESPARGNSPAR</sequence>
<feature type="region of interest" description="Disordered" evidence="1">
    <location>
        <begin position="1"/>
        <end position="115"/>
    </location>
</feature>
<protein>
    <recommendedName>
        <fullName evidence="2">PH domain-containing protein</fullName>
    </recommendedName>
</protein>
<feature type="compositionally biased region" description="Low complexity" evidence="1">
    <location>
        <begin position="820"/>
        <end position="834"/>
    </location>
</feature>
<dbReference type="Proteomes" id="UP000077266">
    <property type="component" value="Unassembled WGS sequence"/>
</dbReference>
<evidence type="ECO:0000256" key="1">
    <source>
        <dbReference type="SAM" id="MobiDB-lite"/>
    </source>
</evidence>
<accession>A0A165FF42</accession>
<dbReference type="Gene3D" id="2.30.29.30">
    <property type="entry name" value="Pleckstrin-homology domain (PH domain)/Phosphotyrosine-binding domain (PTB)"/>
    <property type="match status" value="1"/>
</dbReference>
<gene>
    <name evidence="3" type="ORF">EXIGLDRAFT_678466</name>
</gene>
<feature type="compositionally biased region" description="Basic and acidic residues" evidence="1">
    <location>
        <begin position="1069"/>
        <end position="1083"/>
    </location>
</feature>
<feature type="compositionally biased region" description="Low complexity" evidence="1">
    <location>
        <begin position="85"/>
        <end position="105"/>
    </location>
</feature>
<feature type="compositionally biased region" description="Polar residues" evidence="1">
    <location>
        <begin position="341"/>
        <end position="353"/>
    </location>
</feature>
<feature type="compositionally biased region" description="Low complexity" evidence="1">
    <location>
        <begin position="975"/>
        <end position="992"/>
    </location>
</feature>
<dbReference type="SUPFAM" id="SSF50729">
    <property type="entry name" value="PH domain-like"/>
    <property type="match status" value="1"/>
</dbReference>
<feature type="compositionally biased region" description="Polar residues" evidence="1">
    <location>
        <begin position="1149"/>
        <end position="1165"/>
    </location>
</feature>
<feature type="compositionally biased region" description="Low complexity" evidence="1">
    <location>
        <begin position="531"/>
        <end position="566"/>
    </location>
</feature>